<dbReference type="EMBL" id="BSXV01000255">
    <property type="protein sequence ID" value="GME88290.1"/>
    <property type="molecule type" value="Genomic_DNA"/>
</dbReference>
<protein>
    <submittedName>
        <fullName evidence="1">Unnamed protein product</fullName>
    </submittedName>
</protein>
<dbReference type="Proteomes" id="UP001165101">
    <property type="component" value="Unassembled WGS sequence"/>
</dbReference>
<accession>A0ACB5TGY6</accession>
<keyword evidence="2" id="KW-1185">Reference proteome</keyword>
<evidence type="ECO:0000313" key="2">
    <source>
        <dbReference type="Proteomes" id="UP001165101"/>
    </source>
</evidence>
<comment type="caution">
    <text evidence="1">The sequence shown here is derived from an EMBL/GenBank/DDBJ whole genome shotgun (WGS) entry which is preliminary data.</text>
</comment>
<proteinExistence type="predicted"/>
<gene>
    <name evidence="1" type="ORF">Cboi01_000082100</name>
</gene>
<organism evidence="1 2">
    <name type="scientific">Candida boidinii</name>
    <name type="common">Yeast</name>
    <dbReference type="NCBI Taxonomy" id="5477"/>
    <lineage>
        <taxon>Eukaryota</taxon>
        <taxon>Fungi</taxon>
        <taxon>Dikarya</taxon>
        <taxon>Ascomycota</taxon>
        <taxon>Saccharomycotina</taxon>
        <taxon>Pichiomycetes</taxon>
        <taxon>Pichiales</taxon>
        <taxon>Pichiaceae</taxon>
        <taxon>Ogataea</taxon>
        <taxon>Ogataea/Candida clade</taxon>
    </lineage>
</organism>
<evidence type="ECO:0000313" key="1">
    <source>
        <dbReference type="EMBL" id="GME88290.1"/>
    </source>
</evidence>
<name>A0ACB5TGY6_CANBO</name>
<sequence length="93" mass="10645">MSSMLEKSLDEIIKDAPRQGGKNFRNNNRPRNGPGGIGKNPRGTRGGRFNSHPRYNNNNGRPHHRSGPPHHNSHRSDYKRPHIPKDHEAEELR</sequence>
<reference evidence="1" key="1">
    <citation type="submission" date="2023-04" db="EMBL/GenBank/DDBJ databases">
        <title>Candida boidinii NBRC 1967.</title>
        <authorList>
            <person name="Ichikawa N."/>
            <person name="Sato H."/>
            <person name="Tonouchi N."/>
        </authorList>
    </citation>
    <scope>NUCLEOTIDE SEQUENCE</scope>
    <source>
        <strain evidence="1">NBRC 1967</strain>
    </source>
</reference>